<dbReference type="EMBL" id="JAUSVM010000001">
    <property type="protein sequence ID" value="MDQ0423967.1"/>
    <property type="molecule type" value="Genomic_DNA"/>
</dbReference>
<evidence type="ECO:0000313" key="2">
    <source>
        <dbReference type="EMBL" id="MDQ0423967.1"/>
    </source>
</evidence>
<sequence>MGRHAGRDAAPRPPWARRLADGALRWAGHLVLGALAGGVTSCATLWAGTSAASARLTGLGTAAVVTAAAALARTVPAPPPAAAPRTTPGTHRPDPSDAA</sequence>
<name>A0ABU0GH96_9CELL</name>
<evidence type="ECO:0000256" key="1">
    <source>
        <dbReference type="SAM" id="MobiDB-lite"/>
    </source>
</evidence>
<accession>A0ABU0GH96</accession>
<keyword evidence="3" id="KW-1185">Reference proteome</keyword>
<feature type="region of interest" description="Disordered" evidence="1">
    <location>
        <begin position="73"/>
        <end position="99"/>
    </location>
</feature>
<organism evidence="2 3">
    <name type="scientific">Cellulomonas iranensis</name>
    <dbReference type="NCBI Taxonomy" id="76862"/>
    <lineage>
        <taxon>Bacteria</taxon>
        <taxon>Bacillati</taxon>
        <taxon>Actinomycetota</taxon>
        <taxon>Actinomycetes</taxon>
        <taxon>Micrococcales</taxon>
        <taxon>Cellulomonadaceae</taxon>
        <taxon>Cellulomonas</taxon>
    </lineage>
</organism>
<evidence type="ECO:0000313" key="3">
    <source>
        <dbReference type="Proteomes" id="UP001240250"/>
    </source>
</evidence>
<comment type="caution">
    <text evidence="2">The sequence shown here is derived from an EMBL/GenBank/DDBJ whole genome shotgun (WGS) entry which is preliminary data.</text>
</comment>
<protein>
    <submittedName>
        <fullName evidence="2">Uncharacterized protein</fullName>
    </submittedName>
</protein>
<dbReference type="RefSeq" id="WP_070320441.1">
    <property type="nucleotide sequence ID" value="NZ_CP084585.1"/>
</dbReference>
<dbReference type="Proteomes" id="UP001240250">
    <property type="component" value="Unassembled WGS sequence"/>
</dbReference>
<proteinExistence type="predicted"/>
<gene>
    <name evidence="2" type="ORF">JO380_000348</name>
</gene>
<reference evidence="2 3" key="1">
    <citation type="submission" date="2023-07" db="EMBL/GenBank/DDBJ databases">
        <title>Sequencing the genomes of 1000 actinobacteria strains.</title>
        <authorList>
            <person name="Klenk H.-P."/>
        </authorList>
    </citation>
    <scope>NUCLEOTIDE SEQUENCE [LARGE SCALE GENOMIC DNA]</scope>
    <source>
        <strain evidence="2 3">DSM 14785</strain>
    </source>
</reference>